<dbReference type="InterPro" id="IPR014001">
    <property type="entry name" value="Helicase_ATP-bd"/>
</dbReference>
<feature type="compositionally biased region" description="Low complexity" evidence="6">
    <location>
        <begin position="63"/>
        <end position="76"/>
    </location>
</feature>
<feature type="compositionally biased region" description="Basic and acidic residues" evidence="6">
    <location>
        <begin position="652"/>
        <end position="663"/>
    </location>
</feature>
<dbReference type="AlphaFoldDB" id="A0A0D2W0U4"/>
<dbReference type="GO" id="GO:0003724">
    <property type="term" value="F:RNA helicase activity"/>
    <property type="evidence" value="ECO:0007669"/>
    <property type="project" value="InterPro"/>
</dbReference>
<dbReference type="Gene3D" id="3.40.50.300">
    <property type="entry name" value="P-loop containing nucleotide triphosphate hydrolases"/>
    <property type="match status" value="2"/>
</dbReference>
<dbReference type="InterPro" id="IPR001650">
    <property type="entry name" value="Helicase_C-like"/>
</dbReference>
<evidence type="ECO:0000259" key="8">
    <source>
        <dbReference type="PROSITE" id="PS51194"/>
    </source>
</evidence>
<dbReference type="InParanoid" id="A0A0D2W0U4"/>
<evidence type="ECO:0000259" key="7">
    <source>
        <dbReference type="PROSITE" id="PS51192"/>
    </source>
</evidence>
<keyword evidence="11" id="KW-1185">Reference proteome</keyword>
<dbReference type="InterPro" id="IPR000629">
    <property type="entry name" value="RNA-helicase_DEAD-box_CS"/>
</dbReference>
<dbReference type="GO" id="GO:0005524">
    <property type="term" value="F:ATP binding"/>
    <property type="evidence" value="ECO:0007669"/>
    <property type="project" value="UniProtKB-KW"/>
</dbReference>
<feature type="compositionally biased region" description="Basic and acidic residues" evidence="6">
    <location>
        <begin position="1"/>
        <end position="10"/>
    </location>
</feature>
<feature type="region of interest" description="Disordered" evidence="6">
    <location>
        <begin position="322"/>
        <end position="369"/>
    </location>
</feature>
<keyword evidence="2" id="KW-0378">Hydrolase</keyword>
<dbReference type="FunCoup" id="A0A0D2W0U4">
    <property type="interactions" value="485"/>
</dbReference>
<keyword evidence="4" id="KW-0067">ATP-binding</keyword>
<evidence type="ECO:0000256" key="2">
    <source>
        <dbReference type="ARBA" id="ARBA00022801"/>
    </source>
</evidence>
<dbReference type="PhylomeDB" id="A0A0D2W0U4"/>
<dbReference type="OrthoDB" id="4310724at2759"/>
<dbReference type="GO" id="GO:0016787">
    <property type="term" value="F:hydrolase activity"/>
    <property type="evidence" value="ECO:0007669"/>
    <property type="project" value="UniProtKB-KW"/>
</dbReference>
<name>A0A0D2W0U4_CAPO3</name>
<feature type="compositionally biased region" description="Acidic residues" evidence="6">
    <location>
        <begin position="676"/>
        <end position="734"/>
    </location>
</feature>
<feature type="compositionally biased region" description="Basic and acidic residues" evidence="6">
    <location>
        <begin position="213"/>
        <end position="232"/>
    </location>
</feature>
<dbReference type="GO" id="GO:0005829">
    <property type="term" value="C:cytosol"/>
    <property type="evidence" value="ECO:0007669"/>
    <property type="project" value="TreeGrafter"/>
</dbReference>
<feature type="compositionally biased region" description="Basic and acidic residues" evidence="6">
    <location>
        <begin position="158"/>
        <end position="167"/>
    </location>
</feature>
<dbReference type="GO" id="GO:0003676">
    <property type="term" value="F:nucleic acid binding"/>
    <property type="evidence" value="ECO:0007669"/>
    <property type="project" value="InterPro"/>
</dbReference>
<accession>A0A0D2W0U4</accession>
<dbReference type="Pfam" id="PF00270">
    <property type="entry name" value="DEAD"/>
    <property type="match status" value="1"/>
</dbReference>
<dbReference type="EMBL" id="KE346375">
    <property type="protein sequence ID" value="KJE97872.1"/>
    <property type="molecule type" value="Genomic_DNA"/>
</dbReference>
<dbReference type="eggNOG" id="KOG0347">
    <property type="taxonomic scope" value="Eukaryota"/>
</dbReference>
<evidence type="ECO:0000313" key="10">
    <source>
        <dbReference type="EMBL" id="KJE97872.1"/>
    </source>
</evidence>
<dbReference type="InterPro" id="IPR050079">
    <property type="entry name" value="DEAD_box_RNA_helicase"/>
</dbReference>
<evidence type="ECO:0000313" key="11">
    <source>
        <dbReference type="Proteomes" id="UP000008743"/>
    </source>
</evidence>
<dbReference type="PROSITE" id="PS51192">
    <property type="entry name" value="HELICASE_ATP_BIND_1"/>
    <property type="match status" value="1"/>
</dbReference>
<dbReference type="Pfam" id="PF00271">
    <property type="entry name" value="Helicase_C"/>
    <property type="match status" value="1"/>
</dbReference>
<evidence type="ECO:0000256" key="4">
    <source>
        <dbReference type="ARBA" id="ARBA00022840"/>
    </source>
</evidence>
<dbReference type="SMART" id="SM00487">
    <property type="entry name" value="DEXDc"/>
    <property type="match status" value="1"/>
</dbReference>
<feature type="region of interest" description="Disordered" evidence="6">
    <location>
        <begin position="397"/>
        <end position="429"/>
    </location>
</feature>
<dbReference type="InterPro" id="IPR027417">
    <property type="entry name" value="P-loop_NTPase"/>
</dbReference>
<feature type="compositionally biased region" description="Low complexity" evidence="6">
    <location>
        <begin position="138"/>
        <end position="156"/>
    </location>
</feature>
<feature type="region of interest" description="Disordered" evidence="6">
    <location>
        <begin position="1"/>
        <end position="235"/>
    </location>
</feature>
<dbReference type="SUPFAM" id="SSF52540">
    <property type="entry name" value="P-loop containing nucleoside triphosphate hydrolases"/>
    <property type="match status" value="1"/>
</dbReference>
<feature type="compositionally biased region" description="Low complexity" evidence="6">
    <location>
        <begin position="335"/>
        <end position="355"/>
    </location>
</feature>
<dbReference type="CDD" id="cd18787">
    <property type="entry name" value="SF2_C_DEAD"/>
    <property type="match status" value="1"/>
</dbReference>
<evidence type="ECO:0000259" key="9">
    <source>
        <dbReference type="PROSITE" id="PS51195"/>
    </source>
</evidence>
<keyword evidence="1" id="KW-0547">Nucleotide-binding</keyword>
<evidence type="ECO:0000256" key="5">
    <source>
        <dbReference type="PROSITE-ProRule" id="PRU00552"/>
    </source>
</evidence>
<evidence type="ECO:0000256" key="6">
    <source>
        <dbReference type="SAM" id="MobiDB-lite"/>
    </source>
</evidence>
<dbReference type="SMART" id="SM00490">
    <property type="entry name" value="HELICc"/>
    <property type="match status" value="1"/>
</dbReference>
<dbReference type="PROSITE" id="PS51195">
    <property type="entry name" value="Q_MOTIF"/>
    <property type="match status" value="1"/>
</dbReference>
<dbReference type="InterPro" id="IPR011545">
    <property type="entry name" value="DEAD/DEAH_box_helicase_dom"/>
</dbReference>
<gene>
    <name evidence="10" type="ORF">CAOG_007951</name>
</gene>
<dbReference type="PROSITE" id="PS00039">
    <property type="entry name" value="DEAD_ATP_HELICASE"/>
    <property type="match status" value="1"/>
</dbReference>
<feature type="short sequence motif" description="Q motif" evidence="5">
    <location>
        <begin position="432"/>
        <end position="460"/>
    </location>
</feature>
<dbReference type="PROSITE" id="PS51194">
    <property type="entry name" value="HELICASE_CTER"/>
    <property type="match status" value="1"/>
</dbReference>
<dbReference type="STRING" id="595528.A0A0D2W0U4"/>
<dbReference type="Proteomes" id="UP000008743">
    <property type="component" value="Unassembled WGS sequence"/>
</dbReference>
<dbReference type="PANTHER" id="PTHR47959">
    <property type="entry name" value="ATP-DEPENDENT RNA HELICASE RHLE-RELATED"/>
    <property type="match status" value="1"/>
</dbReference>
<reference evidence="11" key="1">
    <citation type="submission" date="2011-02" db="EMBL/GenBank/DDBJ databases">
        <title>The Genome Sequence of Capsaspora owczarzaki ATCC 30864.</title>
        <authorList>
            <person name="Russ C."/>
            <person name="Cuomo C."/>
            <person name="Burger G."/>
            <person name="Gray M.W."/>
            <person name="Holland P.W.H."/>
            <person name="King N."/>
            <person name="Lang F.B.F."/>
            <person name="Roger A.J."/>
            <person name="Ruiz-Trillo I."/>
            <person name="Young S.K."/>
            <person name="Zeng Q."/>
            <person name="Gargeya S."/>
            <person name="Alvarado L."/>
            <person name="Berlin A."/>
            <person name="Chapman S.B."/>
            <person name="Chen Z."/>
            <person name="Freedman E."/>
            <person name="Gellesch M."/>
            <person name="Goldberg J."/>
            <person name="Griggs A."/>
            <person name="Gujja S."/>
            <person name="Heilman E."/>
            <person name="Heiman D."/>
            <person name="Howarth C."/>
            <person name="Mehta T."/>
            <person name="Neiman D."/>
            <person name="Pearson M."/>
            <person name="Roberts A."/>
            <person name="Saif S."/>
            <person name="Shea T."/>
            <person name="Shenoy N."/>
            <person name="Sisk P."/>
            <person name="Stolte C."/>
            <person name="Sykes S."/>
            <person name="White J."/>
            <person name="Yandava C."/>
            <person name="Haas B."/>
            <person name="Nusbaum C."/>
            <person name="Birren B."/>
        </authorList>
    </citation>
    <scope>NUCLEOTIDE SEQUENCE</scope>
    <source>
        <strain evidence="11">ATCC 30864</strain>
    </source>
</reference>
<feature type="region of interest" description="Disordered" evidence="6">
    <location>
        <begin position="652"/>
        <end position="734"/>
    </location>
</feature>
<organism evidence="10 11">
    <name type="scientific">Capsaspora owczarzaki (strain ATCC 30864)</name>
    <dbReference type="NCBI Taxonomy" id="595528"/>
    <lineage>
        <taxon>Eukaryota</taxon>
        <taxon>Filasterea</taxon>
        <taxon>Capsaspora</taxon>
    </lineage>
</organism>
<evidence type="ECO:0000256" key="3">
    <source>
        <dbReference type="ARBA" id="ARBA00022806"/>
    </source>
</evidence>
<proteinExistence type="predicted"/>
<feature type="compositionally biased region" description="Low complexity" evidence="6">
    <location>
        <begin position="16"/>
        <end position="45"/>
    </location>
</feature>
<keyword evidence="3 10" id="KW-0347">Helicase</keyword>
<dbReference type="PANTHER" id="PTHR47959:SF1">
    <property type="entry name" value="ATP-DEPENDENT RNA HELICASE DBPA"/>
    <property type="match status" value="1"/>
</dbReference>
<evidence type="ECO:0000256" key="1">
    <source>
        <dbReference type="ARBA" id="ARBA00022741"/>
    </source>
</evidence>
<protein>
    <submittedName>
        <fullName evidence="10">ATP-dependent RNA helicase DDX24</fullName>
    </submittedName>
</protein>
<feature type="domain" description="Helicase ATP-binding" evidence="7">
    <location>
        <begin position="464"/>
        <end position="800"/>
    </location>
</feature>
<feature type="domain" description="Helicase C-terminal" evidence="8">
    <location>
        <begin position="846"/>
        <end position="995"/>
    </location>
</feature>
<feature type="compositionally biased region" description="Acidic residues" evidence="6">
    <location>
        <begin position="196"/>
        <end position="209"/>
    </location>
</feature>
<sequence>MPSVKRRLEEQTEAQSFPGASAATPSSSSSKQKPSTSTSSSSNSKAVRTESDVDATSARTDYKQQTKQTKQTKQQTRPSNDTRDHDADADADDADDGVPVVVSNKSKSATAPRGTAAHPHGGGGGDGKQPASSKRDGATSNASSATAAAAAAAAAAGTDKRRADKEGGATGNKQKQDTKKKSNKKNKFKAPTDADIYYDDDDDNEDMAESADGGDRAGGDDNDEEHEHDQRLGRSLKWRNVEIDPSIFTTTEGMDGFLGLEEIDDCDVLYDDLGDARANGQSGKVVKFKRVKNMEALRIRRAYERNLQRDQERAVADAWTVTSEEATGKAKKGAATKPAAATKVSEKPAASAVKEASSKKGKAAPTAAEVTAPAAPVLSKKAARKAAAAAAAAAAAVATPDTSDNADAQAADVDADTVDASSQGRAPVTDMSEWNGFGLHELLIKGLATAGYARPTPIQREALLKGLRDYQDIIGASETGSGKTLAFALPILQVILNGRDKEAARESQNGDDNEAETDAASKKVFKNRPLSALILTPTRELASQIREQIVKVAKFTDISVVTVIGGLSAEKQRRVLSYCPDIVVATPGRLWDYMSQGNQHLTELRYLRHLVLDEADRMVATGHFEELTKILAILPVQNQRFAETDEVRATKHDEILPRADASKSKKSKGRAAPMQVDEDDEEFDGVDEEELENADGDEEPAEDADEDELDEDDDDDAEEDVEDDEMQVDDDVEDDAVDNVTEAEEGEDGTAASSEDQAAFDSVLEKLRPFVKRQTFVFSATMTLDRESFRKSRRVVSKKKKVDRSPLAVVLRQLDMQDDPAIIDLSGKRGLAQTLTEAKISCLKEEKDMYLYYLLKRFPGRTLVFVNSIDCIRRVVSIFVLLGLKPLPLHANLQQRQRMKNLDRFRADPNSFIVATDVAARGLDIAGVDHVIHYQMPRDPETYVHRAGRTARANAAGISICVVGPEDLKGFRGICSALGREDGIPSFPIDAQFLAGIKKRLSLARQIDQFEHKARSDKQHNEWFKKAAQEADIELDEDL</sequence>
<feature type="domain" description="DEAD-box RNA helicase Q" evidence="9">
    <location>
        <begin position="432"/>
        <end position="460"/>
    </location>
</feature>
<dbReference type="InterPro" id="IPR014014">
    <property type="entry name" value="RNA_helicase_DEAD_Q_motif"/>
</dbReference>